<evidence type="ECO:0000256" key="12">
    <source>
        <dbReference type="ARBA" id="ARBA00031636"/>
    </source>
</evidence>
<dbReference type="GO" id="GO:0006811">
    <property type="term" value="P:monoatomic ion transport"/>
    <property type="evidence" value="ECO:0007669"/>
    <property type="project" value="UniProtKB-KW"/>
</dbReference>
<dbReference type="PANTHER" id="PTHR43298:SF2">
    <property type="entry name" value="FMN_FAD EXPORTER YEEO-RELATED"/>
    <property type="match status" value="1"/>
</dbReference>
<keyword evidence="8 13" id="KW-0812">Transmembrane</keyword>
<proteinExistence type="inferred from homology"/>
<dbReference type="CDD" id="cd13138">
    <property type="entry name" value="MATE_yoeA_like"/>
    <property type="match status" value="1"/>
</dbReference>
<dbReference type="Proteomes" id="UP000610862">
    <property type="component" value="Unassembled WGS sequence"/>
</dbReference>
<dbReference type="InterPro" id="IPR048279">
    <property type="entry name" value="MdtK-like"/>
</dbReference>
<keyword evidence="6" id="KW-0050">Antiport</keyword>
<evidence type="ECO:0000256" key="10">
    <source>
        <dbReference type="ARBA" id="ARBA00023065"/>
    </source>
</evidence>
<dbReference type="NCBIfam" id="TIGR00797">
    <property type="entry name" value="matE"/>
    <property type="match status" value="1"/>
</dbReference>
<comment type="caution">
    <text evidence="14">The sequence shown here is derived from an EMBL/GenBank/DDBJ whole genome shotgun (WGS) entry which is preliminary data.</text>
</comment>
<evidence type="ECO:0000256" key="2">
    <source>
        <dbReference type="ARBA" id="ARBA00004651"/>
    </source>
</evidence>
<sequence length="440" mass="47246">MIEHIFGDDFKNIVNTLVRFSLPLILSGILQQLYNWVDAFIVGNVEGELALAAVGATGTVINFYIMAITGFTLGLAILFGQKFGSGELDYIPKVLSTFTVILGASFIILSLLGALTTVPLLELLHTTGDTIHMAADYLQIIFAGIPFMAVYNVYSAAMRGTGDSKAPFLAILVSSIVNIVLDIIFVALWGWGVRGAAAATVLSQISMAVFIIIYASSKYTSLRFSFREKLVDKGCLVQGFNFGLPPMIQSSITAFGSIILQNFMNGFGTQTVAAITTAYRIDTMALLPIINLGSGISTIVAQNYGAGKIRQTRKIFFVGTALMVIVSVVLTALIVLSGGSLISLFGASEAAIDIGRNFFYRLASFYLVFGIATAMRGYIEGLGDVVYSSVAGIVSLAVRIILSYGLVSFFGNMVIAYAEAFAWILLLIMYGIRVFVKHPG</sequence>
<comment type="subcellular location">
    <subcellularLocation>
        <location evidence="2">Cell membrane</location>
        <topology evidence="2">Multi-pass membrane protein</topology>
    </subcellularLocation>
</comment>
<evidence type="ECO:0000256" key="7">
    <source>
        <dbReference type="ARBA" id="ARBA00022475"/>
    </source>
</evidence>
<feature type="transmembrane region" description="Helical" evidence="13">
    <location>
        <begin position="166"/>
        <end position="191"/>
    </location>
</feature>
<dbReference type="PIRSF" id="PIRSF006603">
    <property type="entry name" value="DinF"/>
    <property type="match status" value="1"/>
</dbReference>
<comment type="function">
    <text evidence="1">Multidrug efflux pump.</text>
</comment>
<keyword evidence="15" id="KW-1185">Reference proteome</keyword>
<keyword evidence="11 13" id="KW-0472">Membrane</keyword>
<protein>
    <recommendedName>
        <fullName evidence="4">Probable multidrug resistance protein NorM</fullName>
    </recommendedName>
    <alternativeName>
        <fullName evidence="12">Multidrug-efflux transporter</fullName>
    </alternativeName>
</protein>
<dbReference type="InterPro" id="IPR002528">
    <property type="entry name" value="MATE_fam"/>
</dbReference>
<dbReference type="InterPro" id="IPR050222">
    <property type="entry name" value="MATE_MdtK"/>
</dbReference>
<accession>A0A926I9Z4</accession>
<feature type="transmembrane region" description="Helical" evidence="13">
    <location>
        <begin position="50"/>
        <end position="78"/>
    </location>
</feature>
<evidence type="ECO:0000256" key="11">
    <source>
        <dbReference type="ARBA" id="ARBA00023136"/>
    </source>
</evidence>
<feature type="transmembrane region" description="Helical" evidence="13">
    <location>
        <begin position="315"/>
        <end position="338"/>
    </location>
</feature>
<evidence type="ECO:0000256" key="9">
    <source>
        <dbReference type="ARBA" id="ARBA00022989"/>
    </source>
</evidence>
<dbReference type="EMBL" id="JACRTA010000002">
    <property type="protein sequence ID" value="MBC8568547.1"/>
    <property type="molecule type" value="Genomic_DNA"/>
</dbReference>
<evidence type="ECO:0000313" key="15">
    <source>
        <dbReference type="Proteomes" id="UP000610862"/>
    </source>
</evidence>
<keyword evidence="9 13" id="KW-1133">Transmembrane helix</keyword>
<evidence type="ECO:0000256" key="1">
    <source>
        <dbReference type="ARBA" id="ARBA00003408"/>
    </source>
</evidence>
<keyword evidence="7" id="KW-1003">Cell membrane</keyword>
<organism evidence="14 15">
    <name type="scientific">Lentihominibacter hominis</name>
    <dbReference type="NCBI Taxonomy" id="2763645"/>
    <lineage>
        <taxon>Bacteria</taxon>
        <taxon>Bacillati</taxon>
        <taxon>Bacillota</taxon>
        <taxon>Clostridia</taxon>
        <taxon>Peptostreptococcales</taxon>
        <taxon>Anaerovoracaceae</taxon>
        <taxon>Lentihominibacter</taxon>
    </lineage>
</organism>
<dbReference type="GO" id="GO:0042910">
    <property type="term" value="F:xenobiotic transmembrane transporter activity"/>
    <property type="evidence" value="ECO:0007669"/>
    <property type="project" value="InterPro"/>
</dbReference>
<dbReference type="GO" id="GO:0005886">
    <property type="term" value="C:plasma membrane"/>
    <property type="evidence" value="ECO:0007669"/>
    <property type="project" value="UniProtKB-SubCell"/>
</dbReference>
<feature type="transmembrane region" description="Helical" evidence="13">
    <location>
        <begin position="197"/>
        <end position="217"/>
    </location>
</feature>
<feature type="transmembrane region" description="Helical" evidence="13">
    <location>
        <begin position="90"/>
        <end position="117"/>
    </location>
</feature>
<evidence type="ECO:0000256" key="8">
    <source>
        <dbReference type="ARBA" id="ARBA00022692"/>
    </source>
</evidence>
<evidence type="ECO:0000256" key="4">
    <source>
        <dbReference type="ARBA" id="ARBA00020268"/>
    </source>
</evidence>
<evidence type="ECO:0000256" key="3">
    <source>
        <dbReference type="ARBA" id="ARBA00010199"/>
    </source>
</evidence>
<feature type="transmembrane region" description="Helical" evidence="13">
    <location>
        <begin position="358"/>
        <end position="378"/>
    </location>
</feature>
<name>A0A926I9Z4_9FIRM</name>
<evidence type="ECO:0000313" key="14">
    <source>
        <dbReference type="EMBL" id="MBC8568547.1"/>
    </source>
</evidence>
<feature type="transmembrane region" description="Helical" evidence="13">
    <location>
        <begin position="385"/>
        <end position="407"/>
    </location>
</feature>
<evidence type="ECO:0000256" key="13">
    <source>
        <dbReference type="SAM" id="Phobius"/>
    </source>
</evidence>
<feature type="transmembrane region" description="Helical" evidence="13">
    <location>
        <begin position="413"/>
        <end position="436"/>
    </location>
</feature>
<comment type="similarity">
    <text evidence="3">Belongs to the multi antimicrobial extrusion (MATE) (TC 2.A.66.1) family.</text>
</comment>
<dbReference type="AlphaFoldDB" id="A0A926I9Z4"/>
<dbReference type="RefSeq" id="WP_187525346.1">
    <property type="nucleotide sequence ID" value="NZ_JACRTA010000002.1"/>
</dbReference>
<gene>
    <name evidence="14" type="ORF">H8692_07245</name>
</gene>
<keyword evidence="5" id="KW-0813">Transport</keyword>
<keyword evidence="10" id="KW-0406">Ion transport</keyword>
<dbReference type="Pfam" id="PF01554">
    <property type="entry name" value="MatE"/>
    <property type="match status" value="2"/>
</dbReference>
<evidence type="ECO:0000256" key="5">
    <source>
        <dbReference type="ARBA" id="ARBA00022448"/>
    </source>
</evidence>
<dbReference type="PANTHER" id="PTHR43298">
    <property type="entry name" value="MULTIDRUG RESISTANCE PROTEIN NORM-RELATED"/>
    <property type="match status" value="1"/>
</dbReference>
<dbReference type="GO" id="GO:0015297">
    <property type="term" value="F:antiporter activity"/>
    <property type="evidence" value="ECO:0007669"/>
    <property type="project" value="UniProtKB-KW"/>
</dbReference>
<feature type="transmembrane region" description="Helical" evidence="13">
    <location>
        <begin position="137"/>
        <end position="154"/>
    </location>
</feature>
<reference evidence="14" key="1">
    <citation type="submission" date="2020-08" db="EMBL/GenBank/DDBJ databases">
        <title>Genome public.</title>
        <authorList>
            <person name="Liu C."/>
            <person name="Sun Q."/>
        </authorList>
    </citation>
    <scope>NUCLEOTIDE SEQUENCE</scope>
    <source>
        <strain evidence="14">NSJ-24</strain>
    </source>
</reference>
<evidence type="ECO:0000256" key="6">
    <source>
        <dbReference type="ARBA" id="ARBA00022449"/>
    </source>
</evidence>